<keyword evidence="4" id="KW-1185">Reference proteome</keyword>
<dbReference type="Gene3D" id="3.10.180.10">
    <property type="entry name" value="2,3-Dihydroxybiphenyl 1,2-Dioxygenase, domain 1"/>
    <property type="match status" value="1"/>
</dbReference>
<sequence length="183" mass="19501">MTNELDALAAHYFQTAWVVRDLDAAEEWFGRVMGVPAWARFDVVLGEESRYRGRPADSAMRLSLGYAGEVQVELIESLRGPSIYTEFLDRKGPGLHHVAFAVPDFDATVARLREQGLPELSSGVLGGGSVKFAYFDCEEAGASVIEILGFDAATTDAMAQMKAAAYAARPGAAAAGAIAARIG</sequence>
<name>A0A1N6PY17_9RHOO</name>
<evidence type="ECO:0000256" key="1">
    <source>
        <dbReference type="ARBA" id="ARBA00022723"/>
    </source>
</evidence>
<evidence type="ECO:0000313" key="3">
    <source>
        <dbReference type="EMBL" id="SIQ09177.1"/>
    </source>
</evidence>
<organism evidence="3 4">
    <name type="scientific">Aromatoleum tolulyticum</name>
    <dbReference type="NCBI Taxonomy" id="34027"/>
    <lineage>
        <taxon>Bacteria</taxon>
        <taxon>Pseudomonadati</taxon>
        <taxon>Pseudomonadota</taxon>
        <taxon>Betaproteobacteria</taxon>
        <taxon>Rhodocyclales</taxon>
        <taxon>Rhodocyclaceae</taxon>
        <taxon>Aromatoleum</taxon>
    </lineage>
</organism>
<dbReference type="STRING" id="34027.SAMN05421829_102248"/>
<dbReference type="GO" id="GO:0046872">
    <property type="term" value="F:metal ion binding"/>
    <property type="evidence" value="ECO:0007669"/>
    <property type="project" value="UniProtKB-KW"/>
</dbReference>
<keyword evidence="3" id="KW-0560">Oxidoreductase</keyword>
<dbReference type="PANTHER" id="PTHR43048:SF3">
    <property type="entry name" value="METHYLMALONYL-COA EPIMERASE, MITOCHONDRIAL"/>
    <property type="match status" value="1"/>
</dbReference>
<dbReference type="InterPro" id="IPR037523">
    <property type="entry name" value="VOC_core"/>
</dbReference>
<protein>
    <submittedName>
        <fullName evidence="3">Glyoxalase/Bleomycin resistance protein/Dioxygenase superfamily protein</fullName>
    </submittedName>
</protein>
<dbReference type="Proteomes" id="UP000186819">
    <property type="component" value="Unassembled WGS sequence"/>
</dbReference>
<dbReference type="PANTHER" id="PTHR43048">
    <property type="entry name" value="METHYLMALONYL-COA EPIMERASE"/>
    <property type="match status" value="1"/>
</dbReference>
<evidence type="ECO:0000313" key="4">
    <source>
        <dbReference type="Proteomes" id="UP000186819"/>
    </source>
</evidence>
<reference evidence="4" key="1">
    <citation type="submission" date="2017-01" db="EMBL/GenBank/DDBJ databases">
        <authorList>
            <person name="Varghese N."/>
            <person name="Submissions S."/>
        </authorList>
    </citation>
    <scope>NUCLEOTIDE SEQUENCE [LARGE SCALE GENOMIC DNA]</scope>
    <source>
        <strain evidence="4">ATCC 51758</strain>
    </source>
</reference>
<dbReference type="GO" id="GO:0004493">
    <property type="term" value="F:methylmalonyl-CoA epimerase activity"/>
    <property type="evidence" value="ECO:0007669"/>
    <property type="project" value="TreeGrafter"/>
</dbReference>
<proteinExistence type="predicted"/>
<dbReference type="OrthoDB" id="9788468at2"/>
<dbReference type="InterPro" id="IPR051785">
    <property type="entry name" value="MMCE/EMCE_epimerase"/>
</dbReference>
<dbReference type="EMBL" id="FTMD01000002">
    <property type="protein sequence ID" value="SIQ09177.1"/>
    <property type="molecule type" value="Genomic_DNA"/>
</dbReference>
<dbReference type="Pfam" id="PF13669">
    <property type="entry name" value="Glyoxalase_4"/>
    <property type="match status" value="1"/>
</dbReference>
<dbReference type="GO" id="GO:0051213">
    <property type="term" value="F:dioxygenase activity"/>
    <property type="evidence" value="ECO:0007669"/>
    <property type="project" value="UniProtKB-KW"/>
</dbReference>
<dbReference type="AlphaFoldDB" id="A0A1N6PY17"/>
<keyword evidence="1" id="KW-0479">Metal-binding</keyword>
<dbReference type="RefSeq" id="WP_076600758.1">
    <property type="nucleotide sequence ID" value="NZ_FTMD01000002.1"/>
</dbReference>
<feature type="domain" description="VOC" evidence="2">
    <location>
        <begin position="11"/>
        <end position="150"/>
    </location>
</feature>
<dbReference type="InterPro" id="IPR029068">
    <property type="entry name" value="Glyas_Bleomycin-R_OHBP_Dase"/>
</dbReference>
<accession>A0A1N6PY17</accession>
<evidence type="ECO:0000259" key="2">
    <source>
        <dbReference type="PROSITE" id="PS51819"/>
    </source>
</evidence>
<dbReference type="GO" id="GO:0046491">
    <property type="term" value="P:L-methylmalonyl-CoA metabolic process"/>
    <property type="evidence" value="ECO:0007669"/>
    <property type="project" value="TreeGrafter"/>
</dbReference>
<dbReference type="PROSITE" id="PS51819">
    <property type="entry name" value="VOC"/>
    <property type="match status" value="1"/>
</dbReference>
<gene>
    <name evidence="3" type="ORF">SAMN05421829_102248</name>
</gene>
<dbReference type="SUPFAM" id="SSF54593">
    <property type="entry name" value="Glyoxalase/Bleomycin resistance protein/Dihydroxybiphenyl dioxygenase"/>
    <property type="match status" value="1"/>
</dbReference>
<keyword evidence="3" id="KW-0223">Dioxygenase</keyword>